<protein>
    <submittedName>
        <fullName evidence="2">Uncharacterized protein</fullName>
    </submittedName>
</protein>
<sequence length="55" mass="6401">MMHRNENVFSSRFLSAQNKNPQRVSDEGFWNLILTMTYSHMGKPHTTIGDTSFHC</sequence>
<organism evidence="2 3">
    <name type="scientific">Pseudomonas syringae pv. spinaceae</name>
    <dbReference type="NCBI Taxonomy" id="264459"/>
    <lineage>
        <taxon>Bacteria</taxon>
        <taxon>Pseudomonadati</taxon>
        <taxon>Pseudomonadota</taxon>
        <taxon>Gammaproteobacteria</taxon>
        <taxon>Pseudomonadales</taxon>
        <taxon>Pseudomonadaceae</taxon>
        <taxon>Pseudomonas</taxon>
        <taxon>Pseudomonas syringae</taxon>
    </lineage>
</organism>
<gene>
    <name evidence="2" type="ORF">ALO94_100524</name>
</gene>
<comment type="caution">
    <text evidence="2">The sequence shown here is derived from an EMBL/GenBank/DDBJ whole genome shotgun (WGS) entry which is preliminary data.</text>
</comment>
<evidence type="ECO:0000256" key="1">
    <source>
        <dbReference type="SAM" id="MobiDB-lite"/>
    </source>
</evidence>
<feature type="compositionally biased region" description="Polar residues" evidence="1">
    <location>
        <begin position="7"/>
        <end position="20"/>
    </location>
</feature>
<dbReference type="AlphaFoldDB" id="A0A0Q0ACS4"/>
<dbReference type="PATRIC" id="fig|264459.3.peg.2683"/>
<dbReference type="EMBL" id="LJRI01001162">
    <property type="protein sequence ID" value="KPY71804.1"/>
    <property type="molecule type" value="Genomic_DNA"/>
</dbReference>
<reference evidence="2 3" key="1">
    <citation type="submission" date="2015-09" db="EMBL/GenBank/DDBJ databases">
        <title>Genome announcement of multiple Pseudomonas syringae strains.</title>
        <authorList>
            <person name="Thakur S."/>
            <person name="Wang P.W."/>
            <person name="Gong Y."/>
            <person name="Weir B.S."/>
            <person name="Guttman D.S."/>
        </authorList>
    </citation>
    <scope>NUCLEOTIDE SEQUENCE [LARGE SCALE GENOMIC DNA]</scope>
    <source>
        <strain evidence="2 3">ICMP16929</strain>
    </source>
</reference>
<name>A0A0Q0ACS4_PSESX</name>
<dbReference type="Proteomes" id="UP000050384">
    <property type="component" value="Unassembled WGS sequence"/>
</dbReference>
<proteinExistence type="predicted"/>
<feature type="region of interest" description="Disordered" evidence="1">
    <location>
        <begin position="1"/>
        <end position="20"/>
    </location>
</feature>
<evidence type="ECO:0000313" key="2">
    <source>
        <dbReference type="EMBL" id="KPY71804.1"/>
    </source>
</evidence>
<accession>A0A0Q0ACS4</accession>
<evidence type="ECO:0000313" key="3">
    <source>
        <dbReference type="Proteomes" id="UP000050384"/>
    </source>
</evidence>